<dbReference type="VEuPathDB" id="TriTrypDB:TvY486_1118010"/>
<dbReference type="InterPro" id="IPR032675">
    <property type="entry name" value="LRR_dom_sf"/>
</dbReference>
<evidence type="ECO:0000256" key="1">
    <source>
        <dbReference type="ARBA" id="ARBA00022614"/>
    </source>
</evidence>
<dbReference type="InterPro" id="IPR001611">
    <property type="entry name" value="Leu-rich_rpt"/>
</dbReference>
<keyword evidence="2" id="KW-0677">Repeat</keyword>
<accession>G0U9N1</accession>
<dbReference type="InterPro" id="IPR003591">
    <property type="entry name" value="Leu-rich_rpt_typical-subtyp"/>
</dbReference>
<organism evidence="6">
    <name type="scientific">Trypanosoma vivax (strain Y486)</name>
    <dbReference type="NCBI Taxonomy" id="1055687"/>
    <lineage>
        <taxon>Eukaryota</taxon>
        <taxon>Discoba</taxon>
        <taxon>Euglenozoa</taxon>
        <taxon>Kinetoplastea</taxon>
        <taxon>Metakinetoplastina</taxon>
        <taxon>Trypanosomatida</taxon>
        <taxon>Trypanosomatidae</taxon>
        <taxon>Trypanosoma</taxon>
        <taxon>Duttonella</taxon>
    </lineage>
</organism>
<feature type="compositionally biased region" description="Basic and acidic residues" evidence="3">
    <location>
        <begin position="926"/>
        <end position="935"/>
    </location>
</feature>
<dbReference type="Pfam" id="PF16561">
    <property type="entry name" value="AMPK1_CBM"/>
    <property type="match status" value="1"/>
</dbReference>
<feature type="compositionally biased region" description="Basic and acidic residues" evidence="3">
    <location>
        <begin position="838"/>
        <end position="856"/>
    </location>
</feature>
<dbReference type="SUPFAM" id="SSF52075">
    <property type="entry name" value="Outer arm dynein light chain 1"/>
    <property type="match status" value="1"/>
</dbReference>
<protein>
    <submittedName>
        <fullName evidence="6">Uncharacterized protein</fullName>
    </submittedName>
</protein>
<evidence type="ECO:0000313" key="6">
    <source>
        <dbReference type="EMBL" id="CCC54317.1"/>
    </source>
</evidence>
<dbReference type="PANTHER" id="PTHR31149:SF11">
    <property type="entry name" value="187-KDA MICROTUBULE-ASSOCIATED PROTEIN AIR9"/>
    <property type="match status" value="1"/>
</dbReference>
<feature type="compositionally biased region" description="Basic and acidic residues" evidence="3">
    <location>
        <begin position="908"/>
        <end position="918"/>
    </location>
</feature>
<evidence type="ECO:0000256" key="3">
    <source>
        <dbReference type="SAM" id="MobiDB-lite"/>
    </source>
</evidence>
<dbReference type="AlphaFoldDB" id="G0U9N1"/>
<dbReference type="Pfam" id="PF23197">
    <property type="entry name" value="IG_AIR9"/>
    <property type="match status" value="4"/>
</dbReference>
<reference evidence="6" key="1">
    <citation type="journal article" date="2012" name="Proc. Natl. Acad. Sci. U.S.A.">
        <title>Antigenic diversity is generated by distinct evolutionary mechanisms in African trypanosome species.</title>
        <authorList>
            <person name="Jackson A.P."/>
            <person name="Berry A."/>
            <person name="Aslett M."/>
            <person name="Allison H.C."/>
            <person name="Burton P."/>
            <person name="Vavrova-Anderson J."/>
            <person name="Brown R."/>
            <person name="Browne H."/>
            <person name="Corton N."/>
            <person name="Hauser H."/>
            <person name="Gamble J."/>
            <person name="Gilderthorp R."/>
            <person name="Marcello L."/>
            <person name="McQuillan J."/>
            <person name="Otto T.D."/>
            <person name="Quail M.A."/>
            <person name="Sanders M.J."/>
            <person name="van Tonder A."/>
            <person name="Ginger M.L."/>
            <person name="Field M.C."/>
            <person name="Barry J.D."/>
            <person name="Hertz-Fowler C."/>
            <person name="Berriman M."/>
        </authorList>
    </citation>
    <scope>NUCLEOTIDE SEQUENCE</scope>
    <source>
        <strain evidence="6">Y486</strain>
    </source>
</reference>
<dbReference type="CDD" id="cd02859">
    <property type="entry name" value="E_set_AMPKbeta_like_N"/>
    <property type="match status" value="1"/>
</dbReference>
<dbReference type="InterPro" id="IPR025875">
    <property type="entry name" value="Leu-rich_rpt_4"/>
</dbReference>
<feature type="domain" description="AIR9-like A9" evidence="5">
    <location>
        <begin position="736"/>
        <end position="820"/>
    </location>
</feature>
<dbReference type="Gene3D" id="3.80.10.10">
    <property type="entry name" value="Ribonuclease Inhibitor"/>
    <property type="match status" value="2"/>
</dbReference>
<dbReference type="InterPro" id="IPR013783">
    <property type="entry name" value="Ig-like_fold"/>
</dbReference>
<dbReference type="Pfam" id="PF12799">
    <property type="entry name" value="LRR_4"/>
    <property type="match status" value="2"/>
</dbReference>
<feature type="domain" description="AIR9-like A9" evidence="5">
    <location>
        <begin position="542"/>
        <end position="626"/>
    </location>
</feature>
<dbReference type="FunFam" id="3.80.10.10:FF:000929">
    <property type="entry name" value="AIR9 protein"/>
    <property type="match status" value="1"/>
</dbReference>
<evidence type="ECO:0000259" key="4">
    <source>
        <dbReference type="Pfam" id="PF16561"/>
    </source>
</evidence>
<dbReference type="InterPro" id="IPR032640">
    <property type="entry name" value="AMPK1_CBM"/>
</dbReference>
<dbReference type="PROSITE" id="PS51450">
    <property type="entry name" value="LRR"/>
    <property type="match status" value="5"/>
</dbReference>
<dbReference type="Gene3D" id="2.60.40.10">
    <property type="entry name" value="Immunoglobulins"/>
    <property type="match status" value="1"/>
</dbReference>
<dbReference type="InterPro" id="IPR056284">
    <property type="entry name" value="AIR9-like_A9"/>
</dbReference>
<feature type="domain" description="AIR9-like A9" evidence="5">
    <location>
        <begin position="447"/>
        <end position="533"/>
    </location>
</feature>
<dbReference type="PANTHER" id="PTHR31149">
    <property type="entry name" value="EXPRESSED PROTEIN"/>
    <property type="match status" value="1"/>
</dbReference>
<dbReference type="SMART" id="SM00365">
    <property type="entry name" value="LRR_SD22"/>
    <property type="match status" value="4"/>
</dbReference>
<dbReference type="Gene3D" id="2.60.40.2700">
    <property type="match status" value="1"/>
</dbReference>
<proteinExistence type="predicted"/>
<name>G0U9N1_TRYVY</name>
<gene>
    <name evidence="6" type="ORF">TVY486_1118010</name>
</gene>
<feature type="domain" description="AIR9-like A9" evidence="5">
    <location>
        <begin position="640"/>
        <end position="725"/>
    </location>
</feature>
<feature type="region of interest" description="Disordered" evidence="3">
    <location>
        <begin position="829"/>
        <end position="935"/>
    </location>
</feature>
<dbReference type="FunFam" id="2.60.40.10:FF:002087">
    <property type="entry name" value="AIR9 protein"/>
    <property type="match status" value="1"/>
</dbReference>
<sequence length="935" mass="104417">MTTYVSRRGGPFSSVKPSGLTMNRKDLRSVRELTQANYTTEYLYLRENELTDFDTEVVMENLRVLDLSINDIGSVDFLSKTPFLRHLYLSGNKIEYLHGISNFSSLETLCLSDNAINSFEGLERLPNLRVLSLNFNKISSFEHYAKFPSLHTLNLVGNPLTEIPSYRSMAIAINNFNLVSIDGHPVTAEERAVLEHYQGKIAYCITDGFIVEGENVEEAADAFLLKLQRVREKSKCLQLCSIRLASEDENRNVLTEGVPVRLICCLQDVRPYEQRTDDIFHSRYLYPVTFKVSGEATEVFVVGSMNNWTDPIELERCEEEGDVYFHTTLYLPAGDYEYRYIVDGVEIVPESNGVVSKHKQGYCYLYKVTELEQTEDEKDTVLHIRWMKSTQNNVYEVIEDNCTLSYTPSVSDVGCCLRAEVLAYINGVFWFLYFDISTPIVAGPPTCPHLEIKGKAAEGHVLLAEADYSGGVEGNSSLNWFRITPEEEEVPIDINDPWAGYKLTSADVNCRIKVEFTPIRNDWVAGEPKSVVTEPVVAGPPECESIKIIGNLIQESDLEVEVIYSGGVEGDSYYQWLRKEDASDEYFPIVGENSTRYVPTLEDVGKCLAVEYTPVNNLGEEGKTCLCVLEKPIEPSAPEIHNLRIVGQLMEHHVLTLEYEYTGGYAGTHIIQWFRRDRAKRLSKVGRPNTATLSLTMREIDCRIEVTVTPVRIDGVQGRAVSAISEGPVAAGIPQTNYLNVVGEPLVGNVLELDADYFGGEAGEPLIEWAREVSSTEEFEVIEVGVRTYRVQEEDRGKTIRVTYVPVRRDGVCGEAKSRIVQVPCGDGVAEAPTAADDTDRHVDPNNMAEDPHQEAGDGPLEGGVEESVPRNADGVTGGENDEGQGAVTEEPEGAGKDDVVENGVAEEGAKEEIKEETKEEEEVKEEVREEEVRK</sequence>
<evidence type="ECO:0000259" key="5">
    <source>
        <dbReference type="Pfam" id="PF23197"/>
    </source>
</evidence>
<dbReference type="SMART" id="SM00369">
    <property type="entry name" value="LRR_TYP"/>
    <property type="match status" value="4"/>
</dbReference>
<dbReference type="EMBL" id="HE573027">
    <property type="protein sequence ID" value="CCC54317.1"/>
    <property type="molecule type" value="Genomic_DNA"/>
</dbReference>
<dbReference type="SUPFAM" id="SSF81296">
    <property type="entry name" value="E set domains"/>
    <property type="match status" value="1"/>
</dbReference>
<evidence type="ECO:0000256" key="2">
    <source>
        <dbReference type="ARBA" id="ARBA00022737"/>
    </source>
</evidence>
<keyword evidence="1" id="KW-0433">Leucine-rich repeat</keyword>
<dbReference type="InterPro" id="IPR014756">
    <property type="entry name" value="Ig_E-set"/>
</dbReference>
<feature type="domain" description="AMP-activated protein kinase glycogen-binding" evidence="4">
    <location>
        <begin position="286"/>
        <end position="360"/>
    </location>
</feature>